<sequence length="71" mass="8222">MDHQREELKTALHPAPGTEDSRYLHSRYQDEMDAEVRDETQDFYKIGHKHTLMTLLYHVGLVSGLEDPVGL</sequence>
<evidence type="ECO:0000256" key="1">
    <source>
        <dbReference type="SAM" id="MobiDB-lite"/>
    </source>
</evidence>
<organism evidence="2 3">
    <name type="scientific">Petrolisthes manimaculis</name>
    <dbReference type="NCBI Taxonomy" id="1843537"/>
    <lineage>
        <taxon>Eukaryota</taxon>
        <taxon>Metazoa</taxon>
        <taxon>Ecdysozoa</taxon>
        <taxon>Arthropoda</taxon>
        <taxon>Crustacea</taxon>
        <taxon>Multicrustacea</taxon>
        <taxon>Malacostraca</taxon>
        <taxon>Eumalacostraca</taxon>
        <taxon>Eucarida</taxon>
        <taxon>Decapoda</taxon>
        <taxon>Pleocyemata</taxon>
        <taxon>Anomura</taxon>
        <taxon>Galatheoidea</taxon>
        <taxon>Porcellanidae</taxon>
        <taxon>Petrolisthes</taxon>
    </lineage>
</organism>
<proteinExistence type="predicted"/>
<reference evidence="2" key="1">
    <citation type="submission" date="2023-11" db="EMBL/GenBank/DDBJ databases">
        <title>Genome assemblies of two species of porcelain crab, Petrolisthes cinctipes and Petrolisthes manimaculis (Anomura: Porcellanidae).</title>
        <authorList>
            <person name="Angst P."/>
        </authorList>
    </citation>
    <scope>NUCLEOTIDE SEQUENCE</scope>
    <source>
        <strain evidence="2">PB745_02</strain>
        <tissue evidence="2">Gill</tissue>
    </source>
</reference>
<feature type="region of interest" description="Disordered" evidence="1">
    <location>
        <begin position="1"/>
        <end position="21"/>
    </location>
</feature>
<feature type="compositionally biased region" description="Basic and acidic residues" evidence="1">
    <location>
        <begin position="1"/>
        <end position="10"/>
    </location>
</feature>
<name>A0AAE1PF02_9EUCA</name>
<dbReference type="EMBL" id="JAWZYT010002163">
    <property type="protein sequence ID" value="KAK4306207.1"/>
    <property type="molecule type" value="Genomic_DNA"/>
</dbReference>
<keyword evidence="3" id="KW-1185">Reference proteome</keyword>
<dbReference type="AlphaFoldDB" id="A0AAE1PF02"/>
<gene>
    <name evidence="2" type="ORF">Pmani_021954</name>
</gene>
<evidence type="ECO:0000313" key="2">
    <source>
        <dbReference type="EMBL" id="KAK4306207.1"/>
    </source>
</evidence>
<comment type="caution">
    <text evidence="2">The sequence shown here is derived from an EMBL/GenBank/DDBJ whole genome shotgun (WGS) entry which is preliminary data.</text>
</comment>
<accession>A0AAE1PF02</accession>
<evidence type="ECO:0000313" key="3">
    <source>
        <dbReference type="Proteomes" id="UP001292094"/>
    </source>
</evidence>
<protein>
    <submittedName>
        <fullName evidence="2">Uncharacterized protein</fullName>
    </submittedName>
</protein>
<dbReference type="Proteomes" id="UP001292094">
    <property type="component" value="Unassembled WGS sequence"/>
</dbReference>